<dbReference type="AlphaFoldDB" id="A0A165Z372"/>
<feature type="transmembrane region" description="Helical" evidence="10">
    <location>
        <begin position="277"/>
        <end position="310"/>
    </location>
</feature>
<feature type="compositionally biased region" description="Basic and acidic residues" evidence="9">
    <location>
        <begin position="21"/>
        <end position="41"/>
    </location>
</feature>
<dbReference type="Proteomes" id="UP000076798">
    <property type="component" value="Unassembled WGS sequence"/>
</dbReference>
<evidence type="ECO:0000256" key="9">
    <source>
        <dbReference type="SAM" id="MobiDB-lite"/>
    </source>
</evidence>
<dbReference type="InterPro" id="IPR003280">
    <property type="entry name" value="2pore_dom_K_chnl"/>
</dbReference>
<evidence type="ECO:0000256" key="10">
    <source>
        <dbReference type="SAM" id="Phobius"/>
    </source>
</evidence>
<accession>A0A165Z372</accession>
<dbReference type="GO" id="GO:0005886">
    <property type="term" value="C:plasma membrane"/>
    <property type="evidence" value="ECO:0007669"/>
    <property type="project" value="TreeGrafter"/>
</dbReference>
<feature type="transmembrane region" description="Helical" evidence="10">
    <location>
        <begin position="199"/>
        <end position="222"/>
    </location>
</feature>
<feature type="compositionally biased region" description="Polar residues" evidence="9">
    <location>
        <begin position="657"/>
        <end position="669"/>
    </location>
</feature>
<feature type="transmembrane region" description="Helical" evidence="10">
    <location>
        <begin position="330"/>
        <end position="350"/>
    </location>
</feature>
<feature type="transmembrane region" description="Helical" evidence="10">
    <location>
        <begin position="523"/>
        <end position="545"/>
    </location>
</feature>
<dbReference type="PANTHER" id="PTHR11003:SF342">
    <property type="entry name" value="OUTWARD-RECTIFIER POTASSIUM CHANNEL TOK1"/>
    <property type="match status" value="1"/>
</dbReference>
<dbReference type="CDD" id="cd00637">
    <property type="entry name" value="7tm_classA_rhodopsin-like"/>
    <property type="match status" value="1"/>
</dbReference>
<evidence type="ECO:0000313" key="12">
    <source>
        <dbReference type="EMBL" id="KZT33881.1"/>
    </source>
</evidence>
<evidence type="ECO:0000256" key="2">
    <source>
        <dbReference type="ARBA" id="ARBA00022448"/>
    </source>
</evidence>
<comment type="subcellular location">
    <subcellularLocation>
        <location evidence="1">Membrane</location>
        <topology evidence="1">Multi-pass membrane protein</topology>
    </subcellularLocation>
</comment>
<keyword evidence="6 10" id="KW-0472">Membrane</keyword>
<dbReference type="PRINTS" id="PR01333">
    <property type="entry name" value="2POREKCHANEL"/>
</dbReference>
<keyword evidence="5 8" id="KW-0406">Ion transport</keyword>
<name>A0A165Z372_9AGAM</name>
<keyword evidence="13" id="KW-1185">Reference proteome</keyword>
<keyword evidence="3 8" id="KW-0812">Transmembrane</keyword>
<proteinExistence type="inferred from homology"/>
<evidence type="ECO:0000256" key="8">
    <source>
        <dbReference type="RuleBase" id="RU003857"/>
    </source>
</evidence>
<dbReference type="OrthoDB" id="297496at2759"/>
<feature type="compositionally biased region" description="Polar residues" evidence="9">
    <location>
        <begin position="785"/>
        <end position="798"/>
    </location>
</feature>
<feature type="transmembrane region" description="Helical" evidence="10">
    <location>
        <begin position="582"/>
        <end position="604"/>
    </location>
</feature>
<dbReference type="GO" id="GO:0022841">
    <property type="term" value="F:potassium ion leak channel activity"/>
    <property type="evidence" value="ECO:0007669"/>
    <property type="project" value="TreeGrafter"/>
</dbReference>
<reference evidence="12 13" key="1">
    <citation type="journal article" date="2016" name="Mol. Biol. Evol.">
        <title>Comparative Genomics of Early-Diverging Mushroom-Forming Fungi Provides Insights into the Origins of Lignocellulose Decay Capabilities.</title>
        <authorList>
            <person name="Nagy L.G."/>
            <person name="Riley R."/>
            <person name="Tritt A."/>
            <person name="Adam C."/>
            <person name="Daum C."/>
            <person name="Floudas D."/>
            <person name="Sun H."/>
            <person name="Yadav J.S."/>
            <person name="Pangilinan J."/>
            <person name="Larsson K.H."/>
            <person name="Matsuura K."/>
            <person name="Barry K."/>
            <person name="Labutti K."/>
            <person name="Kuo R."/>
            <person name="Ohm R.A."/>
            <person name="Bhattacharya S.S."/>
            <person name="Shirouzu T."/>
            <person name="Yoshinaga Y."/>
            <person name="Martin F.M."/>
            <person name="Grigoriev I.V."/>
            <person name="Hibbett D.S."/>
        </authorList>
    </citation>
    <scope>NUCLEOTIDE SEQUENCE [LARGE SCALE GENOMIC DNA]</scope>
    <source>
        <strain evidence="12 13">HHB10207 ss-3</strain>
    </source>
</reference>
<dbReference type="GO" id="GO:0030322">
    <property type="term" value="P:stabilization of membrane potential"/>
    <property type="evidence" value="ECO:0007669"/>
    <property type="project" value="TreeGrafter"/>
</dbReference>
<feature type="compositionally biased region" description="Acidic residues" evidence="9">
    <location>
        <begin position="45"/>
        <end position="58"/>
    </location>
</feature>
<comment type="similarity">
    <text evidence="8">Belongs to the two pore domain potassium channel (TC 1.A.1.8) family.</text>
</comment>
<sequence length="829" mass="93044">MSPILFLNLLAHLGRNGSPMDRLRSDEGDEPETKAERRDDVVLDMTDEPEQQNDDDSNGVEKGSWSRSRTKLARQSTVSSISSVATTVPDEPPSRFPVLTKIKHFIFQTGPYDTSDQVVPHYRWTPIFSGIAVPFAILLEIPGLTDHWYIRTEANQTVQTQPNPTLLNAGLAISMACALIANLALIMRFLEKRPKLMTLVAILSLSVHDLINAVAVIVFAVQRRFDDGFTYGQPFWMTVASTSVSLVINGSLIYDYVRIADFDKSGSGLTRKQRSLVIIVMILLCWIAFGGLVYSVLIHLSFIDGLYFAVVSIETVGFGDIHPTNPGSQIFAIFYNTIGILNLGMAISTCRETIIESFEHSYRKRSKSIAEKRHENKVARAERRAHRIAIEKQLKEAGVPIYVMEQKASRHGGGRGGGGYKKRMKMVLNDKALTEEQKQKAADEAEEIRLKELNASAEGAAHDVTHHEVEHEHLDPVSKNARTLQMARELQEELASVGMAGRAQEQSYMRFKLDIQKEQQKEFFVKLGVAWSLFITFWLIGGLIFKETEKWGYGTSLYFCFITFSTIGYGDFYPQTPAGRSIFIVWALLGVGTMTILISSPSYLHLAIVSRTYRVYSSVGSLFLKVSFGDGKFGIDRFESAVKKFRQRDQLPRLDSIRSSSAVNTSTPTLKHYEPKDPKDPKDALEHIPHQVLNSVRTFHDHVHYFINGAHLLEPPPPSLNKLMDEIAETEVMDEGMKKEILSDEEARKTLFMVSYEITMRKIIETVEHATLAATADENDDDQTHAPSTRSGSRTPQAESPEERPRAPRVNFSDSPLSRQIADSVPKTL</sequence>
<feature type="region of interest" description="Disordered" evidence="9">
    <location>
        <begin position="656"/>
        <end position="684"/>
    </location>
</feature>
<evidence type="ECO:0000256" key="3">
    <source>
        <dbReference type="ARBA" id="ARBA00022692"/>
    </source>
</evidence>
<evidence type="ECO:0000256" key="1">
    <source>
        <dbReference type="ARBA" id="ARBA00004141"/>
    </source>
</evidence>
<feature type="domain" description="Potassium channel" evidence="11">
    <location>
        <begin position="534"/>
        <end position="599"/>
    </location>
</feature>
<dbReference type="Pfam" id="PF07885">
    <property type="entry name" value="Ion_trans_2"/>
    <property type="match status" value="2"/>
</dbReference>
<feature type="region of interest" description="Disordered" evidence="9">
    <location>
        <begin position="16"/>
        <end position="71"/>
    </location>
</feature>
<keyword evidence="4 10" id="KW-1133">Transmembrane helix</keyword>
<dbReference type="PANTHER" id="PTHR11003">
    <property type="entry name" value="POTASSIUM CHANNEL, SUBFAMILY K"/>
    <property type="match status" value="1"/>
</dbReference>
<feature type="domain" description="Potassium channel" evidence="11">
    <location>
        <begin position="282"/>
        <end position="354"/>
    </location>
</feature>
<keyword evidence="7 8" id="KW-0407">Ion channel</keyword>
<feature type="transmembrane region" description="Helical" evidence="10">
    <location>
        <begin position="166"/>
        <end position="187"/>
    </location>
</feature>
<dbReference type="InterPro" id="IPR013099">
    <property type="entry name" value="K_chnl_dom"/>
</dbReference>
<evidence type="ECO:0000256" key="4">
    <source>
        <dbReference type="ARBA" id="ARBA00022989"/>
    </source>
</evidence>
<evidence type="ECO:0000313" key="13">
    <source>
        <dbReference type="Proteomes" id="UP000076798"/>
    </source>
</evidence>
<organism evidence="12 13">
    <name type="scientific">Sistotremastrum suecicum HHB10207 ss-3</name>
    <dbReference type="NCBI Taxonomy" id="1314776"/>
    <lineage>
        <taxon>Eukaryota</taxon>
        <taxon>Fungi</taxon>
        <taxon>Dikarya</taxon>
        <taxon>Basidiomycota</taxon>
        <taxon>Agaricomycotina</taxon>
        <taxon>Agaricomycetes</taxon>
        <taxon>Sistotremastrales</taxon>
        <taxon>Sistotremastraceae</taxon>
        <taxon>Sistotremastrum</taxon>
    </lineage>
</organism>
<feature type="region of interest" description="Disordered" evidence="9">
    <location>
        <begin position="774"/>
        <end position="829"/>
    </location>
</feature>
<keyword evidence="2 8" id="KW-0813">Transport</keyword>
<evidence type="ECO:0000256" key="6">
    <source>
        <dbReference type="ARBA" id="ARBA00023136"/>
    </source>
</evidence>
<dbReference type="GO" id="GO:0015271">
    <property type="term" value="F:outward rectifier potassium channel activity"/>
    <property type="evidence" value="ECO:0007669"/>
    <property type="project" value="TreeGrafter"/>
</dbReference>
<feature type="transmembrane region" description="Helical" evidence="10">
    <location>
        <begin position="551"/>
        <end position="570"/>
    </location>
</feature>
<dbReference type="Gene3D" id="1.10.287.70">
    <property type="match status" value="2"/>
</dbReference>
<evidence type="ECO:0000259" key="11">
    <source>
        <dbReference type="Pfam" id="PF07885"/>
    </source>
</evidence>
<evidence type="ECO:0000256" key="5">
    <source>
        <dbReference type="ARBA" id="ARBA00023065"/>
    </source>
</evidence>
<feature type="transmembrane region" description="Helical" evidence="10">
    <location>
        <begin position="234"/>
        <end position="257"/>
    </location>
</feature>
<feature type="compositionally biased region" description="Basic and acidic residues" evidence="9">
    <location>
        <begin position="671"/>
        <end position="684"/>
    </location>
</feature>
<dbReference type="EMBL" id="KV428212">
    <property type="protein sequence ID" value="KZT33881.1"/>
    <property type="molecule type" value="Genomic_DNA"/>
</dbReference>
<dbReference type="SUPFAM" id="SSF81324">
    <property type="entry name" value="Voltage-gated potassium channels"/>
    <property type="match status" value="2"/>
</dbReference>
<dbReference type="STRING" id="1314776.A0A165Z372"/>
<protein>
    <submittedName>
        <fullName evidence="12">Voltage-gated potassium channel</fullName>
    </submittedName>
</protein>
<gene>
    <name evidence="12" type="ORF">SISSUDRAFT_1065767</name>
</gene>
<evidence type="ECO:0000256" key="7">
    <source>
        <dbReference type="ARBA" id="ARBA00023303"/>
    </source>
</evidence>